<evidence type="ECO:0000313" key="2">
    <source>
        <dbReference type="EMBL" id="OHA61614.1"/>
    </source>
</evidence>
<evidence type="ECO:0000256" key="1">
    <source>
        <dbReference type="SAM" id="Phobius"/>
    </source>
</evidence>
<proteinExistence type="predicted"/>
<keyword evidence="1" id="KW-0472">Membrane</keyword>
<comment type="caution">
    <text evidence="2">The sequence shown here is derived from an EMBL/GenBank/DDBJ whole genome shotgun (WGS) entry which is preliminary data.</text>
</comment>
<reference evidence="2 3" key="1">
    <citation type="journal article" date="2016" name="Nat. Commun.">
        <title>Thousands of microbial genomes shed light on interconnected biogeochemical processes in an aquifer system.</title>
        <authorList>
            <person name="Anantharaman K."/>
            <person name="Brown C.T."/>
            <person name="Hug L.A."/>
            <person name="Sharon I."/>
            <person name="Castelle C.J."/>
            <person name="Probst A.J."/>
            <person name="Thomas B.C."/>
            <person name="Singh A."/>
            <person name="Wilkins M.J."/>
            <person name="Karaoz U."/>
            <person name="Brodie E.L."/>
            <person name="Williams K.H."/>
            <person name="Hubbard S.S."/>
            <person name="Banfield J.F."/>
        </authorList>
    </citation>
    <scope>NUCLEOTIDE SEQUENCE [LARGE SCALE GENOMIC DNA]</scope>
</reference>
<sequence length="231" mass="25538">MKTYLIGIVLVILLAGGAYYFGLSQKENGLIKDIEKAQDQVTTTPVSENQTNNPGWKKYTDNSLEFEYPNNIISVVKNGDKVSLSHSLSYKHNDFCDMKGSGTVLNRFTDFNVSLRVVEKGMKGALEETQGWLAKDYFANGAFKLSPGFVDSFKVGPLKGYQITSGVEGCGNYTYYFPLSSIKTLVVVRALVPELNSINADNKTYLNLPGVIISDQESELFTKILSSLKVK</sequence>
<feature type="transmembrane region" description="Helical" evidence="1">
    <location>
        <begin position="6"/>
        <end position="23"/>
    </location>
</feature>
<name>A0A1G2QLT2_9BACT</name>
<gene>
    <name evidence="2" type="ORF">A2556_00760</name>
</gene>
<evidence type="ECO:0000313" key="3">
    <source>
        <dbReference type="Proteomes" id="UP000177140"/>
    </source>
</evidence>
<dbReference type="EMBL" id="MHTM01000032">
    <property type="protein sequence ID" value="OHA61614.1"/>
    <property type="molecule type" value="Genomic_DNA"/>
</dbReference>
<keyword evidence="1" id="KW-0812">Transmembrane</keyword>
<accession>A0A1G2QLT2</accession>
<keyword evidence="1" id="KW-1133">Transmembrane helix</keyword>
<organism evidence="2 3">
    <name type="scientific">Candidatus Vogelbacteria bacterium RIFOXYD2_FULL_44_9</name>
    <dbReference type="NCBI Taxonomy" id="1802441"/>
    <lineage>
        <taxon>Bacteria</taxon>
        <taxon>Candidatus Vogeliibacteriota</taxon>
    </lineage>
</organism>
<dbReference type="Proteomes" id="UP000177140">
    <property type="component" value="Unassembled WGS sequence"/>
</dbReference>
<protein>
    <submittedName>
        <fullName evidence="2">Uncharacterized protein</fullName>
    </submittedName>
</protein>
<dbReference type="AlphaFoldDB" id="A0A1G2QLT2"/>